<dbReference type="EMBL" id="FPKR01000007">
    <property type="protein sequence ID" value="SFZ76372.1"/>
    <property type="molecule type" value="Genomic_DNA"/>
</dbReference>
<evidence type="ECO:0000313" key="8">
    <source>
        <dbReference type="Proteomes" id="UP000186513"/>
    </source>
</evidence>
<dbReference type="Pfam" id="PF22429">
    <property type="entry name" value="HutF_N"/>
    <property type="match status" value="1"/>
</dbReference>
<keyword evidence="2" id="KW-0479">Metal-binding</keyword>
<sequence length="461" mass="49614">MSQALFAHDALLPSGWAKNVLLEWDAAGTLTAVQADAACPAGIAKANGPLIPAMPNLHSHAFQRAMAGLTEYLARPQDSFWSWRELMYRFAQKLRPEHLHAVARQLYSEMLAAGYGSVCEFHYIHHAPGGQAYANPAELSECLIAAAQDVGIGLTLLPVLYQQGGFGGQAPNAEQARFISSTDWMLDLQVHLRHSHPQHAGLRYGLAPHSLRAVTPAELERARLGLEVIDASAPIHIHIAEQEKEVADSLAHSGQRPVQWLLDQQPVDARWCLVHATHMDAAEVAGLARSGAVAGICATTEANLGDGIFAGVDYLAQGGAWGVGSDSHISVSAVDELRGFEYSQRLRDRRRNALASAEQPDLAERLWQEALAGGARASGRAIAGLAVGQQADWLVLDTEHPNLACRPVHQLLAGLVFCQHGSTPIAEVVVAGQTRMTHGRHARSAEFARDYRAALAQLLAA</sequence>
<reference evidence="7 8" key="1">
    <citation type="submission" date="2016-11" db="EMBL/GenBank/DDBJ databases">
        <authorList>
            <person name="Jaros S."/>
            <person name="Januszkiewicz K."/>
            <person name="Wedrychowicz H."/>
        </authorList>
    </citation>
    <scope>NUCLEOTIDE SEQUENCE [LARGE SCALE GENOMIC DNA]</scope>
    <source>
        <strain evidence="7 8">DSM 18899</strain>
    </source>
</reference>
<dbReference type="Proteomes" id="UP000186513">
    <property type="component" value="Unassembled WGS sequence"/>
</dbReference>
<dbReference type="Gene3D" id="3.20.20.140">
    <property type="entry name" value="Metal-dependent hydrolases"/>
    <property type="match status" value="1"/>
</dbReference>
<dbReference type="PANTHER" id="PTHR11271">
    <property type="entry name" value="GUANINE DEAMINASE"/>
    <property type="match status" value="1"/>
</dbReference>
<dbReference type="GO" id="GO:0005829">
    <property type="term" value="C:cytosol"/>
    <property type="evidence" value="ECO:0007669"/>
    <property type="project" value="TreeGrafter"/>
</dbReference>
<evidence type="ECO:0000256" key="4">
    <source>
        <dbReference type="ARBA" id="ARBA00022833"/>
    </source>
</evidence>
<protein>
    <submittedName>
        <fullName evidence="7">Formimidoylglutamate deiminase</fullName>
    </submittedName>
</protein>
<dbReference type="InterPro" id="IPR011059">
    <property type="entry name" value="Metal-dep_hydrolase_composite"/>
</dbReference>
<keyword evidence="8" id="KW-1185">Reference proteome</keyword>
<dbReference type="NCBIfam" id="NF006681">
    <property type="entry name" value="PRK09229.1-2"/>
    <property type="match status" value="1"/>
</dbReference>
<dbReference type="NCBIfam" id="TIGR02022">
    <property type="entry name" value="hutF"/>
    <property type="match status" value="1"/>
</dbReference>
<comment type="cofactor">
    <cofactor evidence="1">
        <name>Zn(2+)</name>
        <dbReference type="ChEBI" id="CHEBI:29105"/>
    </cofactor>
</comment>
<evidence type="ECO:0000256" key="1">
    <source>
        <dbReference type="ARBA" id="ARBA00001947"/>
    </source>
</evidence>
<dbReference type="PANTHER" id="PTHR11271:SF48">
    <property type="entry name" value="AMIDOHYDROLASE-RELATED DOMAIN-CONTAINING PROTEIN"/>
    <property type="match status" value="1"/>
</dbReference>
<dbReference type="Pfam" id="PF01979">
    <property type="entry name" value="Amidohydro_1"/>
    <property type="match status" value="1"/>
</dbReference>
<gene>
    <name evidence="7" type="ORF">SAMN02745887_01929</name>
</gene>
<proteinExistence type="predicted"/>
<dbReference type="GO" id="GO:0019239">
    <property type="term" value="F:deaminase activity"/>
    <property type="evidence" value="ECO:0007669"/>
    <property type="project" value="TreeGrafter"/>
</dbReference>
<dbReference type="Gene3D" id="2.30.40.10">
    <property type="entry name" value="Urease, subunit C, domain 1"/>
    <property type="match status" value="1"/>
</dbReference>
<dbReference type="OrthoDB" id="9796020at2"/>
<dbReference type="STRING" id="1121279.SAMN02745887_01929"/>
<organism evidence="7 8">
    <name type="scientific">Chitinimonas taiwanensis DSM 18899</name>
    <dbReference type="NCBI Taxonomy" id="1121279"/>
    <lineage>
        <taxon>Bacteria</taxon>
        <taxon>Pseudomonadati</taxon>
        <taxon>Pseudomonadota</taxon>
        <taxon>Betaproteobacteria</taxon>
        <taxon>Neisseriales</taxon>
        <taxon>Chitinibacteraceae</taxon>
        <taxon>Chitinimonas</taxon>
    </lineage>
</organism>
<evidence type="ECO:0000256" key="3">
    <source>
        <dbReference type="ARBA" id="ARBA00022801"/>
    </source>
</evidence>
<feature type="domain" description="Formimidoylglutamate deiminase N-terminal" evidence="6">
    <location>
        <begin position="4"/>
        <end position="42"/>
    </location>
</feature>
<name>A0A1K2HHR8_9NEIS</name>
<evidence type="ECO:0000256" key="2">
    <source>
        <dbReference type="ARBA" id="ARBA00022723"/>
    </source>
</evidence>
<feature type="domain" description="Amidohydrolase-related" evidence="5">
    <location>
        <begin position="50"/>
        <end position="432"/>
    </location>
</feature>
<evidence type="ECO:0000259" key="5">
    <source>
        <dbReference type="Pfam" id="PF01979"/>
    </source>
</evidence>
<dbReference type="InterPro" id="IPR055156">
    <property type="entry name" value="HutF-like_N"/>
</dbReference>
<dbReference type="GO" id="GO:0046872">
    <property type="term" value="F:metal ion binding"/>
    <property type="evidence" value="ECO:0007669"/>
    <property type="project" value="UniProtKB-KW"/>
</dbReference>
<dbReference type="NCBIfam" id="NF006684">
    <property type="entry name" value="PRK09229.1-5"/>
    <property type="match status" value="1"/>
</dbReference>
<dbReference type="InterPro" id="IPR051607">
    <property type="entry name" value="Metallo-dep_hydrolases"/>
</dbReference>
<dbReference type="RefSeq" id="WP_072428448.1">
    <property type="nucleotide sequence ID" value="NZ_FPKR01000007.1"/>
</dbReference>
<dbReference type="InterPro" id="IPR006680">
    <property type="entry name" value="Amidohydro-rel"/>
</dbReference>
<dbReference type="AlphaFoldDB" id="A0A1K2HHR8"/>
<dbReference type="SUPFAM" id="SSF51338">
    <property type="entry name" value="Composite domain of metallo-dependent hydrolases"/>
    <property type="match status" value="1"/>
</dbReference>
<evidence type="ECO:0000313" key="7">
    <source>
        <dbReference type="EMBL" id="SFZ76372.1"/>
    </source>
</evidence>
<dbReference type="SUPFAM" id="SSF51556">
    <property type="entry name" value="Metallo-dependent hydrolases"/>
    <property type="match status" value="1"/>
</dbReference>
<keyword evidence="4" id="KW-0862">Zinc</keyword>
<evidence type="ECO:0000259" key="6">
    <source>
        <dbReference type="Pfam" id="PF22429"/>
    </source>
</evidence>
<dbReference type="InterPro" id="IPR032466">
    <property type="entry name" value="Metal_Hydrolase"/>
</dbReference>
<dbReference type="InterPro" id="IPR010252">
    <property type="entry name" value="HutF"/>
</dbReference>
<accession>A0A1K2HHR8</accession>
<keyword evidence="3" id="KW-0378">Hydrolase</keyword>